<dbReference type="GO" id="GO:0046306">
    <property type="term" value="P:alkanesulfonate catabolic process"/>
    <property type="evidence" value="ECO:0007669"/>
    <property type="project" value="TreeGrafter"/>
</dbReference>
<dbReference type="CDD" id="cd01094">
    <property type="entry name" value="Alkanesulfonate_monoxygenase"/>
    <property type="match status" value="1"/>
</dbReference>
<dbReference type="InterPro" id="IPR050172">
    <property type="entry name" value="SsuD_RutA_monooxygenase"/>
</dbReference>
<evidence type="ECO:0000313" key="7">
    <source>
        <dbReference type="Proteomes" id="UP000000392"/>
    </source>
</evidence>
<keyword evidence="1" id="KW-0285">Flavoprotein</keyword>
<evidence type="ECO:0000259" key="5">
    <source>
        <dbReference type="Pfam" id="PF00296"/>
    </source>
</evidence>
<accession>A0AAN0UD19</accession>
<name>A0AAN0UD19_ACISD</name>
<dbReference type="GeneID" id="9382151"/>
<evidence type="ECO:0000256" key="4">
    <source>
        <dbReference type="ARBA" id="ARBA00023033"/>
    </source>
</evidence>
<evidence type="ECO:0000256" key="1">
    <source>
        <dbReference type="ARBA" id="ARBA00022630"/>
    </source>
</evidence>
<reference evidence="6 7" key="1">
    <citation type="journal article" date="2010" name="J. Bacteriol.">
        <title>Complete genome sequence of the diesel-degrading Acinetobacter sp. strain DR1.</title>
        <authorList>
            <person name="Jung J."/>
            <person name="Baek J.H."/>
            <person name="Park W."/>
        </authorList>
    </citation>
    <scope>NUCLEOTIDE SEQUENCE [LARGE SCALE GENOMIC DNA]</scope>
    <source>
        <strain evidence="7">JCM 16667 / KCTC 23045 / DR1</strain>
    </source>
</reference>
<dbReference type="InterPro" id="IPR011251">
    <property type="entry name" value="Luciferase-like_dom"/>
</dbReference>
<evidence type="ECO:0000313" key="6">
    <source>
        <dbReference type="EMBL" id="ADI90618.1"/>
    </source>
</evidence>
<protein>
    <submittedName>
        <fullName evidence="6">Alkanesulfonate monooxygenase</fullName>
    </submittedName>
</protein>
<keyword evidence="2" id="KW-0288">FMN</keyword>
<proteinExistence type="predicted"/>
<dbReference type="Proteomes" id="UP000000392">
    <property type="component" value="Chromosome"/>
</dbReference>
<feature type="domain" description="Luciferase-like" evidence="5">
    <location>
        <begin position="21"/>
        <end position="322"/>
    </location>
</feature>
<keyword evidence="3" id="KW-0560">Oxidoreductase</keyword>
<dbReference type="GO" id="GO:0008726">
    <property type="term" value="F:alkanesulfonate monooxygenase activity"/>
    <property type="evidence" value="ECO:0007669"/>
    <property type="project" value="TreeGrafter"/>
</dbReference>
<dbReference type="SUPFAM" id="SSF51679">
    <property type="entry name" value="Bacterial luciferase-like"/>
    <property type="match status" value="1"/>
</dbReference>
<dbReference type="PANTHER" id="PTHR42847">
    <property type="entry name" value="ALKANESULFONATE MONOOXYGENASE"/>
    <property type="match status" value="1"/>
</dbReference>
<evidence type="ECO:0000256" key="2">
    <source>
        <dbReference type="ARBA" id="ARBA00022643"/>
    </source>
</evidence>
<dbReference type="Pfam" id="PF00296">
    <property type="entry name" value="Bac_luciferase"/>
    <property type="match status" value="1"/>
</dbReference>
<keyword evidence="4 6" id="KW-0503">Monooxygenase</keyword>
<sequence>MAIQILGMIWHREASEIIPATKTFDKNYIVKIAQAHEQAGFDRILCGYWSDQADGFLVTAYAAAHTSKIKFLLAHRPGFVSPTLAARKLATLDQLTDGRLALHVISGGSDIDQKKDGDFLNKQERYARSAEFIEVVQKTWYSQEPFSYEGDYYHVVDAYSEIKPLQTHLPIYFGGSSIEALQVAAKQVDIFALWGEPLAGAQEQVETLNQLAAQHERQLDYNISFRPIIADSESRAWEKAQEIYQLSKKQLENFGLQAARKKPQSTGGQRLLAAAGQGERLDTNLWTGITSLVQGSYNSTALVGTPEQVAESILQYYKLGIHSVLIRGFDPVQDAIDYGRELLPQIREKTEKYDQQQQLISA</sequence>
<organism evidence="6 7">
    <name type="scientific">Acinetobacter oleivorans (strain JCM 16667 / KCTC 23045 / DR1)</name>
    <dbReference type="NCBI Taxonomy" id="436717"/>
    <lineage>
        <taxon>Bacteria</taxon>
        <taxon>Pseudomonadati</taxon>
        <taxon>Pseudomonadota</taxon>
        <taxon>Gammaproteobacteria</taxon>
        <taxon>Moraxellales</taxon>
        <taxon>Moraxellaceae</taxon>
        <taxon>Acinetobacter</taxon>
    </lineage>
</organism>
<dbReference type="InterPro" id="IPR036661">
    <property type="entry name" value="Luciferase-like_sf"/>
</dbReference>
<dbReference type="KEGG" id="acd:AOLE_08645"/>
<gene>
    <name evidence="6" type="ordered locus">AOLE_08645</name>
</gene>
<dbReference type="PANTHER" id="PTHR42847:SF9">
    <property type="entry name" value="BLL6451 PROTEIN"/>
    <property type="match status" value="1"/>
</dbReference>
<dbReference type="EMBL" id="CP002080">
    <property type="protein sequence ID" value="ADI90618.1"/>
    <property type="molecule type" value="Genomic_DNA"/>
</dbReference>
<evidence type="ECO:0000256" key="3">
    <source>
        <dbReference type="ARBA" id="ARBA00023002"/>
    </source>
</evidence>
<dbReference type="Gene3D" id="3.20.20.30">
    <property type="entry name" value="Luciferase-like domain"/>
    <property type="match status" value="1"/>
</dbReference>
<dbReference type="AlphaFoldDB" id="A0AAN0UD19"/>
<dbReference type="RefSeq" id="WP_013197709.1">
    <property type="nucleotide sequence ID" value="NC_014259.1"/>
</dbReference>